<dbReference type="Gene3D" id="1.25.40.390">
    <property type="match status" value="2"/>
</dbReference>
<dbReference type="InterPro" id="IPR011990">
    <property type="entry name" value="TPR-like_helical_dom_sf"/>
</dbReference>
<reference evidence="2" key="1">
    <citation type="submission" date="2021-11" db="EMBL/GenBank/DDBJ databases">
        <title>Description of novel Flavobacterium species.</title>
        <authorList>
            <person name="Saticioglu I.B."/>
            <person name="Ay H."/>
            <person name="Altun S."/>
            <person name="Duman M."/>
        </authorList>
    </citation>
    <scope>NUCLEOTIDE SEQUENCE</scope>
    <source>
        <strain evidence="2">F-30</strain>
    </source>
</reference>
<keyword evidence="3" id="KW-1185">Reference proteome</keyword>
<dbReference type="RefSeq" id="WP_230033121.1">
    <property type="nucleotide sequence ID" value="NZ_JAJJMM010000001.1"/>
</dbReference>
<dbReference type="EMBL" id="JAJJMM010000001">
    <property type="protein sequence ID" value="MCC9061815.1"/>
    <property type="molecule type" value="Genomic_DNA"/>
</dbReference>
<keyword evidence="1" id="KW-0732">Signal</keyword>
<feature type="signal peptide" evidence="1">
    <location>
        <begin position="1"/>
        <end position="21"/>
    </location>
</feature>
<accession>A0ABS8M8I5</accession>
<dbReference type="Proteomes" id="UP001430679">
    <property type="component" value="Unassembled WGS sequence"/>
</dbReference>
<evidence type="ECO:0000313" key="2">
    <source>
        <dbReference type="EMBL" id="MCC9061815.1"/>
    </source>
</evidence>
<keyword evidence="2" id="KW-0449">Lipoprotein</keyword>
<dbReference type="Gene3D" id="1.20.120.840">
    <property type="entry name" value="SusD-like, tetratrico peptide repeats domain"/>
    <property type="match status" value="1"/>
</dbReference>
<name>A0ABS8M8I5_9FLAO</name>
<dbReference type="Pfam" id="PF12771">
    <property type="entry name" value="SusD-like_2"/>
    <property type="match status" value="1"/>
</dbReference>
<sequence>MKKYKVILLLVIASLSLNSCSEDKMDEINKNVNDPKDVPTRFAITDAMTRTAFSNTGSDISFYTGVYVELNAGGFNQMYNAETRNGEPKNQTTFNNSWNNIYQTMYNLKLIIDKCKTGDEKGNYNTLGMAQVLYAYNLALLTDMFGDVPFTQSFQPGVIFTPKIDRQEDLYKIIFATLEEAIVNLGKTTTLYPATGSQDLIYGGDNAKWAKAANGLLARYTLRLSFKNPDYAKVLDYVSKSFTDNKGEFAMKNVSIPNPYFEFDNQRGYLFASNSLHDKLIARNNDPRADAYFEKIEKTKGAPLTYEFFIQGVSPQSQNYSYSGLLNKTNPIFMLSYHELLFIKAEAEARNSAAVTSTASLTAAVKAAFNKTEDINFADEDASAYVAGLNIVTNADLLKEIAVQKYLAFYENESAEAYNDYRRLLAMYGSKAAHPIQLANPKNATEFPLRLPYGDSDVSANENVKAAYGDGTYVYTQNVWWAGGTR</sequence>
<dbReference type="InterPro" id="IPR041662">
    <property type="entry name" value="SusD-like_2"/>
</dbReference>
<evidence type="ECO:0000313" key="3">
    <source>
        <dbReference type="Proteomes" id="UP001430679"/>
    </source>
</evidence>
<comment type="caution">
    <text evidence="2">The sequence shown here is derived from an EMBL/GenBank/DDBJ whole genome shotgun (WGS) entry which is preliminary data.</text>
</comment>
<protein>
    <submittedName>
        <fullName evidence="2">SusD/RagB family nutrient-binding outer membrane lipoprotein</fullName>
    </submittedName>
</protein>
<proteinExistence type="predicted"/>
<dbReference type="SUPFAM" id="SSF48452">
    <property type="entry name" value="TPR-like"/>
    <property type="match status" value="1"/>
</dbReference>
<gene>
    <name evidence="2" type="ORF">LNP81_02270</name>
</gene>
<evidence type="ECO:0000256" key="1">
    <source>
        <dbReference type="SAM" id="SignalP"/>
    </source>
</evidence>
<feature type="chain" id="PRO_5045955145" evidence="1">
    <location>
        <begin position="22"/>
        <end position="486"/>
    </location>
</feature>
<organism evidence="2 3">
    <name type="scientific">Flavobacterium piscisymbiosum</name>
    <dbReference type="NCBI Taxonomy" id="2893753"/>
    <lineage>
        <taxon>Bacteria</taxon>
        <taxon>Pseudomonadati</taxon>
        <taxon>Bacteroidota</taxon>
        <taxon>Flavobacteriia</taxon>
        <taxon>Flavobacteriales</taxon>
        <taxon>Flavobacteriaceae</taxon>
        <taxon>Flavobacterium</taxon>
    </lineage>
</organism>